<dbReference type="InterPro" id="IPR051677">
    <property type="entry name" value="AfsR-DnrI-RedD_regulator"/>
</dbReference>
<organism evidence="7 8">
    <name type="scientific">Kocuria rosea</name>
    <name type="common">Deinococcus erythromyxa</name>
    <name type="synonym">Micrococcus rubens</name>
    <dbReference type="NCBI Taxonomy" id="1275"/>
    <lineage>
        <taxon>Bacteria</taxon>
        <taxon>Bacillati</taxon>
        <taxon>Actinomycetota</taxon>
        <taxon>Actinomycetes</taxon>
        <taxon>Micrococcales</taxon>
        <taxon>Micrococcaceae</taxon>
        <taxon>Kocuria</taxon>
    </lineage>
</organism>
<dbReference type="Pfam" id="PF00486">
    <property type="entry name" value="Trans_reg_C"/>
    <property type="match status" value="1"/>
</dbReference>
<evidence type="ECO:0000256" key="1">
    <source>
        <dbReference type="ARBA" id="ARBA00005820"/>
    </source>
</evidence>
<evidence type="ECO:0000313" key="7">
    <source>
        <dbReference type="EMBL" id="TDL46620.1"/>
    </source>
</evidence>
<evidence type="ECO:0000256" key="3">
    <source>
        <dbReference type="ARBA" id="ARBA00023125"/>
    </source>
</evidence>
<dbReference type="AlphaFoldDB" id="A0A4R5YST5"/>
<keyword evidence="3 5" id="KW-0238">DNA-binding</keyword>
<dbReference type="GO" id="GO:0000160">
    <property type="term" value="P:phosphorelay signal transduction system"/>
    <property type="evidence" value="ECO:0007669"/>
    <property type="project" value="InterPro"/>
</dbReference>
<protein>
    <submittedName>
        <fullName evidence="7">Response regulator receiver protein</fullName>
    </submittedName>
</protein>
<sequence length="322" mass="34907">MDTTGDGGGTRGPGAQLTVRVLGPLEVRRGDRVLTARELGGPKQRQILEILLLQLGTPVSKDRLVELLWGDRPPAAALQNLESYVSVLRRGLQPGAGRSGPLRTANGGYVMDVAAVDLDLHRFERAAERARRCRPAEAYALWCEALERASAPLLENELCCEWAELQREQHAARVLEARVCAAECALELRLHREAVRHARAALVEDLLQERAWTVLVLGLEGSGRPVEGLQAYEQCRRTLDHELGCAPSAALQSSYARMLRATAATGGELGQALTALLVLHGQLDDTDWMPGTRAPLARQEAASVLQAFLGRSLGTAVREVAA</sequence>
<keyword evidence="2" id="KW-0805">Transcription regulation</keyword>
<dbReference type="Pfam" id="PF03704">
    <property type="entry name" value="BTAD"/>
    <property type="match status" value="1"/>
</dbReference>
<dbReference type="Gene3D" id="1.25.40.10">
    <property type="entry name" value="Tetratricopeptide repeat domain"/>
    <property type="match status" value="1"/>
</dbReference>
<dbReference type="RefSeq" id="WP_133408891.1">
    <property type="nucleotide sequence ID" value="NZ_SMZT01000001.1"/>
</dbReference>
<evidence type="ECO:0000313" key="8">
    <source>
        <dbReference type="Proteomes" id="UP000295163"/>
    </source>
</evidence>
<feature type="domain" description="OmpR/PhoB-type" evidence="6">
    <location>
        <begin position="6"/>
        <end position="113"/>
    </location>
</feature>
<dbReference type="SMART" id="SM00862">
    <property type="entry name" value="Trans_reg_C"/>
    <property type="match status" value="1"/>
</dbReference>
<dbReference type="GO" id="GO:0003677">
    <property type="term" value="F:DNA binding"/>
    <property type="evidence" value="ECO:0007669"/>
    <property type="project" value="UniProtKB-UniRule"/>
</dbReference>
<dbReference type="SUPFAM" id="SSF46894">
    <property type="entry name" value="C-terminal effector domain of the bipartite response regulators"/>
    <property type="match status" value="1"/>
</dbReference>
<gene>
    <name evidence="7" type="ORF">E2R59_00940</name>
</gene>
<dbReference type="InterPro" id="IPR016032">
    <property type="entry name" value="Sig_transdc_resp-reg_C-effctor"/>
</dbReference>
<dbReference type="InterPro" id="IPR011990">
    <property type="entry name" value="TPR-like_helical_dom_sf"/>
</dbReference>
<accession>A0A4R5YST5</accession>
<evidence type="ECO:0000256" key="2">
    <source>
        <dbReference type="ARBA" id="ARBA00023015"/>
    </source>
</evidence>
<comment type="similarity">
    <text evidence="1">Belongs to the AfsR/DnrI/RedD regulatory family.</text>
</comment>
<keyword evidence="4" id="KW-0804">Transcription</keyword>
<evidence type="ECO:0000256" key="5">
    <source>
        <dbReference type="PROSITE-ProRule" id="PRU01091"/>
    </source>
</evidence>
<dbReference type="PANTHER" id="PTHR35807:SF1">
    <property type="entry name" value="TRANSCRIPTIONAL REGULATOR REDD"/>
    <property type="match status" value="1"/>
</dbReference>
<dbReference type="EMBL" id="SMZT01000001">
    <property type="protein sequence ID" value="TDL46620.1"/>
    <property type="molecule type" value="Genomic_DNA"/>
</dbReference>
<dbReference type="Proteomes" id="UP000295163">
    <property type="component" value="Unassembled WGS sequence"/>
</dbReference>
<dbReference type="SUPFAM" id="SSF48452">
    <property type="entry name" value="TPR-like"/>
    <property type="match status" value="1"/>
</dbReference>
<dbReference type="InterPro" id="IPR001867">
    <property type="entry name" value="OmpR/PhoB-type_DNA-bd"/>
</dbReference>
<dbReference type="PANTHER" id="PTHR35807">
    <property type="entry name" value="TRANSCRIPTIONAL REGULATOR REDD-RELATED"/>
    <property type="match status" value="1"/>
</dbReference>
<dbReference type="InterPro" id="IPR005158">
    <property type="entry name" value="BTAD"/>
</dbReference>
<dbReference type="InterPro" id="IPR036388">
    <property type="entry name" value="WH-like_DNA-bd_sf"/>
</dbReference>
<reference evidence="7 8" key="1">
    <citation type="submission" date="2019-03" db="EMBL/GenBank/DDBJ databases">
        <title>Genome Sequencing and Assembly of Various Microbes Isolated from Partially Reclaimed Soil and Acid Mine Drainage (AMD) Site.</title>
        <authorList>
            <person name="Steinbock B."/>
            <person name="Bechtold R."/>
            <person name="Sevigny J.L."/>
            <person name="Thomas D."/>
            <person name="Cuthill L.R."/>
            <person name="Aveiro Johannsen E.J."/>
            <person name="Thomas K."/>
            <person name="Ghosh A."/>
        </authorList>
    </citation>
    <scope>NUCLEOTIDE SEQUENCE [LARGE SCALE GENOMIC DNA]</scope>
    <source>
        <strain evidence="7 8">S-A3</strain>
    </source>
</reference>
<dbReference type="GO" id="GO:0006355">
    <property type="term" value="P:regulation of DNA-templated transcription"/>
    <property type="evidence" value="ECO:0007669"/>
    <property type="project" value="InterPro"/>
</dbReference>
<dbReference type="GeneID" id="64345959"/>
<dbReference type="PROSITE" id="PS51755">
    <property type="entry name" value="OMPR_PHOB"/>
    <property type="match status" value="1"/>
</dbReference>
<evidence type="ECO:0000256" key="4">
    <source>
        <dbReference type="ARBA" id="ARBA00023163"/>
    </source>
</evidence>
<feature type="DNA-binding region" description="OmpR/PhoB-type" evidence="5">
    <location>
        <begin position="6"/>
        <end position="113"/>
    </location>
</feature>
<evidence type="ECO:0000259" key="6">
    <source>
        <dbReference type="PROSITE" id="PS51755"/>
    </source>
</evidence>
<comment type="caution">
    <text evidence="7">The sequence shown here is derived from an EMBL/GenBank/DDBJ whole genome shotgun (WGS) entry which is preliminary data.</text>
</comment>
<dbReference type="SMART" id="SM01043">
    <property type="entry name" value="BTAD"/>
    <property type="match status" value="1"/>
</dbReference>
<name>A0A4R5YST5_KOCRO</name>
<dbReference type="Gene3D" id="1.10.10.10">
    <property type="entry name" value="Winged helix-like DNA-binding domain superfamily/Winged helix DNA-binding domain"/>
    <property type="match status" value="1"/>
</dbReference>
<proteinExistence type="inferred from homology"/>